<organism evidence="9 10">
    <name type="scientific">Sphaerochaeta associata</name>
    <dbReference type="NCBI Taxonomy" id="1129264"/>
    <lineage>
        <taxon>Bacteria</taxon>
        <taxon>Pseudomonadati</taxon>
        <taxon>Spirochaetota</taxon>
        <taxon>Spirochaetia</taxon>
        <taxon>Spirochaetales</taxon>
        <taxon>Sphaerochaetaceae</taxon>
        <taxon>Sphaerochaeta</taxon>
    </lineage>
</organism>
<dbReference type="NCBIfam" id="NF009044">
    <property type="entry name" value="PRK12378.1"/>
    <property type="match status" value="1"/>
</dbReference>
<dbReference type="GO" id="GO:0003677">
    <property type="term" value="F:DNA binding"/>
    <property type="evidence" value="ECO:0007669"/>
    <property type="project" value="UniProtKB-KW"/>
</dbReference>
<proteinExistence type="inferred from homology"/>
<evidence type="ECO:0000256" key="3">
    <source>
        <dbReference type="ARBA" id="ARBA00023015"/>
    </source>
</evidence>
<evidence type="ECO:0000256" key="1">
    <source>
        <dbReference type="ARBA" id="ARBA00008724"/>
    </source>
</evidence>
<evidence type="ECO:0000256" key="5">
    <source>
        <dbReference type="ARBA" id="ARBA00023163"/>
    </source>
</evidence>
<evidence type="ECO:0000256" key="4">
    <source>
        <dbReference type="ARBA" id="ARBA00023125"/>
    </source>
</evidence>
<dbReference type="InterPro" id="IPR049083">
    <property type="entry name" value="TACO1_YebC_N"/>
</dbReference>
<dbReference type="EMBL" id="CP094929">
    <property type="protein sequence ID" value="UOM52663.1"/>
    <property type="molecule type" value="Genomic_DNA"/>
</dbReference>
<dbReference type="SUPFAM" id="SSF75625">
    <property type="entry name" value="YebC-like"/>
    <property type="match status" value="1"/>
</dbReference>
<dbReference type="InterPro" id="IPR002876">
    <property type="entry name" value="Transcrip_reg_TACO1-like"/>
</dbReference>
<sequence length="249" mass="27072">MSGHSKWATIKHKKGIADAKRGQKFTKLIKEISVAAKMGGSDPESNARLRTAVLKARAENMPKDNIDRAIKKGAGELDNSTYYELTYEGYALGGVALIIDTLTDNKNRTASDVRSTLTKNGGTLGATGCVSYMFQTKGIITYDAGKYSEEQIFEVALENGADDVTTSDGVIEVITTPSDFANVLEAMQGAGFEQESAEVEKVADQTVTLESEKARKVLKIIDKLEELDDVQQVSSNLELPDDFEDSDEE</sequence>
<reference evidence="10" key="1">
    <citation type="journal article" date="2024" name="J Bioinform Genom">
        <title>Complete genome sequence of the type strain bacterium Sphaerochaeta associata GLS2t (VKM B-2742)t.</title>
        <authorList>
            <person name="Troshina O.Y."/>
            <person name="Tepeeva A.N."/>
            <person name="Arzamasceva V.O."/>
            <person name="Whitman W.B."/>
            <person name="Varghese N."/>
            <person name="Shapiro N."/>
            <person name="Woyke T."/>
            <person name="Kripides N.C."/>
            <person name="Vasilenko O.V."/>
        </authorList>
    </citation>
    <scope>NUCLEOTIDE SEQUENCE [LARGE SCALE GENOMIC DNA]</scope>
    <source>
        <strain evidence="10">GLS2T</strain>
    </source>
</reference>
<feature type="domain" description="TACO1/YebC-like N-terminal" evidence="8">
    <location>
        <begin position="5"/>
        <end position="76"/>
    </location>
</feature>
<protein>
    <recommendedName>
        <fullName evidence="6">Probable transcriptional regulatory protein MUG09_07830</fullName>
    </recommendedName>
</protein>
<evidence type="ECO:0000256" key="6">
    <source>
        <dbReference type="HAMAP-Rule" id="MF_00693"/>
    </source>
</evidence>
<keyword evidence="10" id="KW-1185">Reference proteome</keyword>
<dbReference type="Pfam" id="PF01709">
    <property type="entry name" value="Transcrip_reg"/>
    <property type="match status" value="1"/>
</dbReference>
<dbReference type="RefSeq" id="WP_244775174.1">
    <property type="nucleotide sequence ID" value="NZ_CP094929.1"/>
</dbReference>
<dbReference type="NCBIfam" id="NF001030">
    <property type="entry name" value="PRK00110.1"/>
    <property type="match status" value="1"/>
</dbReference>
<keyword evidence="4 6" id="KW-0238">DNA-binding</keyword>
<dbReference type="Proteomes" id="UP000829708">
    <property type="component" value="Chromosome"/>
</dbReference>
<feature type="domain" description="TACO1/YebC-like second and third" evidence="7">
    <location>
        <begin position="82"/>
        <end position="237"/>
    </location>
</feature>
<keyword evidence="2 6" id="KW-0963">Cytoplasm</keyword>
<dbReference type="InterPro" id="IPR048300">
    <property type="entry name" value="TACO1_YebC-like_2nd/3rd_dom"/>
</dbReference>
<dbReference type="PANTHER" id="PTHR12532:SF6">
    <property type="entry name" value="TRANSCRIPTIONAL REGULATORY PROTEIN YEBC-RELATED"/>
    <property type="match status" value="1"/>
</dbReference>
<evidence type="ECO:0000259" key="7">
    <source>
        <dbReference type="Pfam" id="PF01709"/>
    </source>
</evidence>
<dbReference type="Gene3D" id="3.30.70.980">
    <property type="match status" value="2"/>
</dbReference>
<comment type="similarity">
    <text evidence="1 6">Belongs to the TACO1 family.</text>
</comment>
<name>A0ABY4DGP5_9SPIR</name>
<dbReference type="InterPro" id="IPR029072">
    <property type="entry name" value="YebC-like"/>
</dbReference>
<dbReference type="PANTHER" id="PTHR12532">
    <property type="entry name" value="TRANSLATIONAL ACTIVATOR OF CYTOCHROME C OXIDASE 1"/>
    <property type="match status" value="1"/>
</dbReference>
<dbReference type="HAMAP" id="MF_00693">
    <property type="entry name" value="Transcrip_reg_TACO1"/>
    <property type="match status" value="1"/>
</dbReference>
<dbReference type="Pfam" id="PF20772">
    <property type="entry name" value="TACO1_YebC_N"/>
    <property type="match status" value="1"/>
</dbReference>
<keyword evidence="3 6" id="KW-0805">Transcription regulation</keyword>
<evidence type="ECO:0000259" key="8">
    <source>
        <dbReference type="Pfam" id="PF20772"/>
    </source>
</evidence>
<keyword evidence="5 6" id="KW-0804">Transcription</keyword>
<dbReference type="InterPro" id="IPR026564">
    <property type="entry name" value="Transcrip_reg_TACO1-like_dom3"/>
</dbReference>
<comment type="subcellular location">
    <subcellularLocation>
        <location evidence="6">Cytoplasm</location>
    </subcellularLocation>
</comment>
<evidence type="ECO:0000313" key="10">
    <source>
        <dbReference type="Proteomes" id="UP000829708"/>
    </source>
</evidence>
<dbReference type="NCBIfam" id="TIGR01033">
    <property type="entry name" value="YebC/PmpR family DNA-binding transcriptional regulator"/>
    <property type="match status" value="1"/>
</dbReference>
<accession>A0ABY4DGP5</accession>
<dbReference type="Gene3D" id="1.10.10.200">
    <property type="match status" value="1"/>
</dbReference>
<gene>
    <name evidence="9" type="ORF">MUG09_07830</name>
</gene>
<evidence type="ECO:0000256" key="2">
    <source>
        <dbReference type="ARBA" id="ARBA00022490"/>
    </source>
</evidence>
<dbReference type="InterPro" id="IPR017856">
    <property type="entry name" value="Integrase-like_N"/>
</dbReference>
<evidence type="ECO:0000313" key="9">
    <source>
        <dbReference type="EMBL" id="UOM52663.1"/>
    </source>
</evidence>